<sequence>MNSPAFPTAAATTLLLEGPVGVLEATVEAAEAPARRVVAIVCHPLPTDGGTMHNKVVTMTARALRESGVATVRFNFRGVGASTGNFDHGNGEADDLRSVAAWVREQRPDAQLWLAGFSFGSYITIKCAAELKPGMLISIAPPAAGRSWDFSTLVPPECPWLVIQGESDEIVDPQAVYAWIDSLKQLRQPPELVKMPDTSHFFHRRLIDLRGVIKHGVKPYLPPEQAPQDA</sequence>
<gene>
    <name evidence="2" type="ORF">HIV01_013560</name>
</gene>
<proteinExistence type="predicted"/>
<dbReference type="EMBL" id="CP071517">
    <property type="protein sequence ID" value="QSX74216.1"/>
    <property type="molecule type" value="Genomic_DNA"/>
</dbReference>
<evidence type="ECO:0000313" key="2">
    <source>
        <dbReference type="EMBL" id="QSX74216.1"/>
    </source>
</evidence>
<dbReference type="GO" id="GO:0016787">
    <property type="term" value="F:hydrolase activity"/>
    <property type="evidence" value="ECO:0007669"/>
    <property type="project" value="UniProtKB-KW"/>
</dbReference>
<dbReference type="Gene3D" id="3.40.50.1820">
    <property type="entry name" value="alpha/beta hydrolase"/>
    <property type="match status" value="1"/>
</dbReference>
<protein>
    <submittedName>
        <fullName evidence="2">Alpha/beta hydrolase</fullName>
    </submittedName>
</protein>
<dbReference type="PANTHER" id="PTHR42103">
    <property type="entry name" value="ALPHA/BETA-HYDROLASES SUPERFAMILY PROTEIN"/>
    <property type="match status" value="1"/>
</dbReference>
<keyword evidence="3" id="KW-1185">Reference proteome</keyword>
<dbReference type="Proteomes" id="UP000663400">
    <property type="component" value="Chromosome"/>
</dbReference>
<keyword evidence="2" id="KW-0378">Hydrolase</keyword>
<evidence type="ECO:0000259" key="1">
    <source>
        <dbReference type="Pfam" id="PF20408"/>
    </source>
</evidence>
<dbReference type="SUPFAM" id="SSF53474">
    <property type="entry name" value="alpha/beta-Hydrolases"/>
    <property type="match status" value="1"/>
</dbReference>
<accession>A0ABX7RB61</accession>
<dbReference type="RefSeq" id="WP_200607913.1">
    <property type="nucleotide sequence ID" value="NZ_CP071517.1"/>
</dbReference>
<dbReference type="PANTHER" id="PTHR42103:SF2">
    <property type="entry name" value="AB HYDROLASE-1 DOMAIN-CONTAINING PROTEIN"/>
    <property type="match status" value="1"/>
</dbReference>
<organism evidence="2 3">
    <name type="scientific">Lysobacter arenosi</name>
    <dbReference type="NCBI Taxonomy" id="2795387"/>
    <lineage>
        <taxon>Bacteria</taxon>
        <taxon>Pseudomonadati</taxon>
        <taxon>Pseudomonadota</taxon>
        <taxon>Gammaproteobacteria</taxon>
        <taxon>Lysobacterales</taxon>
        <taxon>Lysobacteraceae</taxon>
        <taxon>Lysobacter</taxon>
    </lineage>
</organism>
<reference evidence="2 3" key="1">
    <citation type="submission" date="2021-02" db="EMBL/GenBank/DDBJ databases">
        <title>Lysobacter arenosi sp. nov., isolated from soil of gangwondo yeongwol, south Korea.</title>
        <authorList>
            <person name="Kim K.R."/>
            <person name="Kim K.H."/>
            <person name="Jeon C.O."/>
        </authorList>
    </citation>
    <scope>NUCLEOTIDE SEQUENCE [LARGE SCALE GENOMIC DNA]</scope>
    <source>
        <strain evidence="2 3">R7</strain>
    </source>
</reference>
<feature type="domain" description="KANL3/Tex30 alpha/beta hydrolase-like" evidence="1">
    <location>
        <begin position="49"/>
        <end position="204"/>
    </location>
</feature>
<dbReference type="Pfam" id="PF20408">
    <property type="entry name" value="Abhydrolase_11"/>
    <property type="match status" value="1"/>
</dbReference>
<name>A0ABX7RB61_9GAMM</name>
<evidence type="ECO:0000313" key="3">
    <source>
        <dbReference type="Proteomes" id="UP000663400"/>
    </source>
</evidence>
<dbReference type="InterPro" id="IPR046879">
    <property type="entry name" value="KANL3/Tex30_Abhydrolase"/>
</dbReference>
<dbReference type="InterPro" id="IPR029058">
    <property type="entry name" value="AB_hydrolase_fold"/>
</dbReference>